<feature type="domain" description="CCHC-type" evidence="3">
    <location>
        <begin position="506"/>
        <end position="519"/>
    </location>
</feature>
<gene>
    <name evidence="5" type="primary">LOC107022115</name>
</gene>
<dbReference type="PANTHER" id="PTHR34676:SF8">
    <property type="entry name" value="TRANSMEMBRANE PROTEIN"/>
    <property type="match status" value="1"/>
</dbReference>
<keyword evidence="1" id="KW-0479">Metal-binding</keyword>
<protein>
    <submittedName>
        <fullName evidence="5">Uncharacterized protein LOC107022115</fullName>
    </submittedName>
</protein>
<name>A0ABM1GZT3_SOLPN</name>
<dbReference type="PROSITE" id="PS50158">
    <property type="entry name" value="ZF_CCHC"/>
    <property type="match status" value="1"/>
</dbReference>
<dbReference type="Proteomes" id="UP000694930">
    <property type="component" value="Chromosome 6"/>
</dbReference>
<organism evidence="4 5">
    <name type="scientific">Solanum pennellii</name>
    <name type="common">Tomato</name>
    <name type="synonym">Lycopersicon pennellii</name>
    <dbReference type="NCBI Taxonomy" id="28526"/>
    <lineage>
        <taxon>Eukaryota</taxon>
        <taxon>Viridiplantae</taxon>
        <taxon>Streptophyta</taxon>
        <taxon>Embryophyta</taxon>
        <taxon>Tracheophyta</taxon>
        <taxon>Spermatophyta</taxon>
        <taxon>Magnoliopsida</taxon>
        <taxon>eudicotyledons</taxon>
        <taxon>Gunneridae</taxon>
        <taxon>Pentapetalae</taxon>
        <taxon>asterids</taxon>
        <taxon>lamiids</taxon>
        <taxon>Solanales</taxon>
        <taxon>Solanaceae</taxon>
        <taxon>Solanoideae</taxon>
        <taxon>Solaneae</taxon>
        <taxon>Solanum</taxon>
        <taxon>Solanum subgen. Lycopersicon</taxon>
    </lineage>
</organism>
<keyword evidence="1" id="KW-0863">Zinc-finger</keyword>
<evidence type="ECO:0000256" key="1">
    <source>
        <dbReference type="PROSITE-ProRule" id="PRU00047"/>
    </source>
</evidence>
<keyword evidence="2" id="KW-0175">Coiled coil</keyword>
<accession>A0ABM1GZT3</accession>
<evidence type="ECO:0000313" key="4">
    <source>
        <dbReference type="Proteomes" id="UP000694930"/>
    </source>
</evidence>
<dbReference type="InterPro" id="IPR036875">
    <property type="entry name" value="Znf_CCHC_sf"/>
</dbReference>
<evidence type="ECO:0000313" key="5">
    <source>
        <dbReference type="RefSeq" id="XP_015078308.1"/>
    </source>
</evidence>
<reference evidence="5" key="2">
    <citation type="submission" date="2025-08" db="UniProtKB">
        <authorList>
            <consortium name="RefSeq"/>
        </authorList>
    </citation>
    <scope>IDENTIFICATION</scope>
</reference>
<evidence type="ECO:0000259" key="3">
    <source>
        <dbReference type="PROSITE" id="PS50158"/>
    </source>
</evidence>
<dbReference type="GeneID" id="107022115"/>
<dbReference type="SUPFAM" id="SSF57756">
    <property type="entry name" value="Retrovirus zinc finger-like domains"/>
    <property type="match status" value="1"/>
</dbReference>
<keyword evidence="4" id="KW-1185">Reference proteome</keyword>
<dbReference type="Pfam" id="PF14223">
    <property type="entry name" value="Retrotran_gag_2"/>
    <property type="match status" value="1"/>
</dbReference>
<proteinExistence type="predicted"/>
<reference evidence="4" key="1">
    <citation type="journal article" date="2014" name="Nat. Genet.">
        <title>The genome of the stress-tolerant wild tomato species Solanum pennellii.</title>
        <authorList>
            <person name="Bolger A."/>
            <person name="Scossa F."/>
            <person name="Bolger M.E."/>
            <person name="Lanz C."/>
            <person name="Maumus F."/>
            <person name="Tohge T."/>
            <person name="Quesneville H."/>
            <person name="Alseekh S."/>
            <person name="Sorensen I."/>
            <person name="Lichtenstein G."/>
            <person name="Fich E.A."/>
            <person name="Conte M."/>
            <person name="Keller H."/>
            <person name="Schneeberger K."/>
            <person name="Schwacke R."/>
            <person name="Ofner I."/>
            <person name="Vrebalov J."/>
            <person name="Xu Y."/>
            <person name="Osorio S."/>
            <person name="Aflitos S.A."/>
            <person name="Schijlen E."/>
            <person name="Jimenez-Gomez J.M."/>
            <person name="Ryngajllo M."/>
            <person name="Kimura S."/>
            <person name="Kumar R."/>
            <person name="Koenig D."/>
            <person name="Headland L.R."/>
            <person name="Maloof J.N."/>
            <person name="Sinha N."/>
            <person name="van Ham R.C."/>
            <person name="Lankhorst R.K."/>
            <person name="Mao L."/>
            <person name="Vogel A."/>
            <person name="Arsova B."/>
            <person name="Panstruga R."/>
            <person name="Fei Z."/>
            <person name="Rose J.K."/>
            <person name="Zamir D."/>
            <person name="Carrari F."/>
            <person name="Giovannoni J.J."/>
            <person name="Weigel D."/>
            <person name="Usadel B."/>
            <person name="Fernie A.R."/>
        </authorList>
    </citation>
    <scope>NUCLEOTIDE SEQUENCE [LARGE SCALE GENOMIC DNA]</scope>
    <source>
        <strain evidence="4">cv. LA0716</strain>
    </source>
</reference>
<evidence type="ECO:0000256" key="2">
    <source>
        <dbReference type="SAM" id="Coils"/>
    </source>
</evidence>
<sequence>MAAPFNLEEGRSSTRPPRFNGHFYSWWKFRMHDFLMAEDSELWDIVLDGPFIPMIEEKDGQKTRLVPKPRKKYDEADRKKIEKGYKVKTLLVCGIEPDEFNRVSACEPAKEIWDFLKTAHEGTEQVKESKIDMLTSLYENFKMKEGEIIHEMFTKLSSITNELRSLGEPISMSKQVRKVLRILPKSWESKVDAITEAKDLKVLTMDAFIGNLKTHEMNRNHDLSKKEVKKDKSLMLISKSEEDSGDDDMAYLINRFQKIVRKNKRECPLLKTENKEYQKPRGDKENRRDLVLSKSDRKAAADYVVKKALAAWGDSSSDSEDPDEPNDVSMVVVHEEETIFNEITLANVMIVSVIELTSERDIMNAELDSLTENKVKLEEKMLKMEDKMASLESDNTELKKQLSQINEEAEKLNGRSNGLQVETEEKLKTTEINLGLALEKSNNLEKDIAKLKEELEKSLKWTKSSKLLSSVINQSNFNKKGLGSLNITPPFNPHSKYVFVSDNLLCLHCGKNGHLKKECTGWRKSHERLFNYTEKQRVSNERPGPPKQVSTKRFSKKKFVSGPKSFVTKIQELPYWTRNNLITPLSAFWELTLKWVPKLNK</sequence>
<dbReference type="PANTHER" id="PTHR34676">
    <property type="entry name" value="DUF4219 DOMAIN-CONTAINING PROTEIN-RELATED"/>
    <property type="match status" value="1"/>
</dbReference>
<dbReference type="RefSeq" id="XP_015078308.1">
    <property type="nucleotide sequence ID" value="XM_015222822.1"/>
</dbReference>
<dbReference type="InterPro" id="IPR001878">
    <property type="entry name" value="Znf_CCHC"/>
</dbReference>
<keyword evidence="1" id="KW-0862">Zinc</keyword>
<feature type="coiled-coil region" evidence="2">
    <location>
        <begin position="353"/>
        <end position="454"/>
    </location>
</feature>